<reference evidence="3" key="1">
    <citation type="submission" date="2025-08" db="UniProtKB">
        <authorList>
            <consortium name="RefSeq"/>
        </authorList>
    </citation>
    <scope>IDENTIFICATION</scope>
    <source>
        <tissue evidence="3">Whole Larva</tissue>
    </source>
</reference>
<feature type="region of interest" description="Disordered" evidence="1">
    <location>
        <begin position="117"/>
        <end position="146"/>
    </location>
</feature>
<proteinExistence type="predicted"/>
<evidence type="ECO:0000313" key="2">
    <source>
        <dbReference type="Proteomes" id="UP000695000"/>
    </source>
</evidence>
<sequence>MAIPFDVLNDEEGDPALNELLSQLCDAIICLRRVHSHIQFASRGSSLNPQRIREAFGPHPNVLERLSRNLLPLPDVVGERTDVSLQTIEASAIPGRRQRTTSESSCCKVPKIANMQTPIDQPQDYSEDDDPSSQRPKTRTACDGDGLLSTLVPSPIKTSIWTAVICAVGWYMFRAR</sequence>
<evidence type="ECO:0000313" key="3">
    <source>
        <dbReference type="RefSeq" id="XP_017785459.1"/>
    </source>
</evidence>
<organism evidence="2 3">
    <name type="scientific">Nicrophorus vespilloides</name>
    <name type="common">Boreal carrion beetle</name>
    <dbReference type="NCBI Taxonomy" id="110193"/>
    <lineage>
        <taxon>Eukaryota</taxon>
        <taxon>Metazoa</taxon>
        <taxon>Ecdysozoa</taxon>
        <taxon>Arthropoda</taxon>
        <taxon>Hexapoda</taxon>
        <taxon>Insecta</taxon>
        <taxon>Pterygota</taxon>
        <taxon>Neoptera</taxon>
        <taxon>Endopterygota</taxon>
        <taxon>Coleoptera</taxon>
        <taxon>Polyphaga</taxon>
        <taxon>Staphyliniformia</taxon>
        <taxon>Silphidae</taxon>
        <taxon>Nicrophorinae</taxon>
        <taxon>Nicrophorus</taxon>
    </lineage>
</organism>
<dbReference type="Proteomes" id="UP000695000">
    <property type="component" value="Unplaced"/>
</dbReference>
<accession>A0ABM1NF59</accession>
<keyword evidence="2" id="KW-1185">Reference proteome</keyword>
<evidence type="ECO:0000256" key="1">
    <source>
        <dbReference type="SAM" id="MobiDB-lite"/>
    </source>
</evidence>
<dbReference type="RefSeq" id="XP_017785459.1">
    <property type="nucleotide sequence ID" value="XM_017929970.1"/>
</dbReference>
<gene>
    <name evidence="3" type="primary">LOC108568729</name>
</gene>
<name>A0ABM1NF59_NICVS</name>
<protein>
    <submittedName>
        <fullName evidence="3">Uncharacterized protein LOC108568729</fullName>
    </submittedName>
</protein>
<dbReference type="GeneID" id="108568729"/>